<keyword evidence="2" id="KW-1185">Reference proteome</keyword>
<name>A0A1J1J6M7_9DIPT</name>
<dbReference type="Proteomes" id="UP000183832">
    <property type="component" value="Unassembled WGS sequence"/>
</dbReference>
<protein>
    <submittedName>
        <fullName evidence="1">CLUMA_CG021135, isoform A</fullName>
    </submittedName>
</protein>
<organism evidence="1 2">
    <name type="scientific">Clunio marinus</name>
    <dbReference type="NCBI Taxonomy" id="568069"/>
    <lineage>
        <taxon>Eukaryota</taxon>
        <taxon>Metazoa</taxon>
        <taxon>Ecdysozoa</taxon>
        <taxon>Arthropoda</taxon>
        <taxon>Hexapoda</taxon>
        <taxon>Insecta</taxon>
        <taxon>Pterygota</taxon>
        <taxon>Neoptera</taxon>
        <taxon>Endopterygota</taxon>
        <taxon>Diptera</taxon>
        <taxon>Nematocera</taxon>
        <taxon>Chironomoidea</taxon>
        <taxon>Chironomidae</taxon>
        <taxon>Clunio</taxon>
    </lineage>
</organism>
<sequence length="264" mass="31007">MLTETNLDDSVLDNELFTDDYLVFRTDRNNNNNKINKMSGGGVLIAVSKKFSIKKVNLFGFEDLEQKSNIVAIIDEIGAIDWDDVLELSKEEFVSKYNSHIHSDLYEWFDELRNPMEDNSVNRMTWLFTVILCSVILNHTPVETRKLNSSFPPWFDFDLRKLCRRKNRLHGMIDPSNVASRKKYEEVRMEFKRLNRIAYKMYTEKLSDEIKCNPKSFFTFVNQKRKSNKFPSIMSFEGTLLEGDRSVAEGKLMRTDKSKRTYDS</sequence>
<evidence type="ECO:0000313" key="2">
    <source>
        <dbReference type="Proteomes" id="UP000183832"/>
    </source>
</evidence>
<dbReference type="OrthoDB" id="10056483at2759"/>
<dbReference type="EMBL" id="CVRI01000074">
    <property type="protein sequence ID" value="CRL08051.1"/>
    <property type="molecule type" value="Genomic_DNA"/>
</dbReference>
<proteinExistence type="predicted"/>
<dbReference type="AlphaFoldDB" id="A0A1J1J6M7"/>
<reference evidence="1 2" key="1">
    <citation type="submission" date="2015-04" db="EMBL/GenBank/DDBJ databases">
        <authorList>
            <person name="Syromyatnikov M.Y."/>
            <person name="Popov V.N."/>
        </authorList>
    </citation>
    <scope>NUCLEOTIDE SEQUENCE [LARGE SCALE GENOMIC DNA]</scope>
</reference>
<accession>A0A1J1J6M7</accession>
<gene>
    <name evidence="1" type="ORF">CLUMA_CG021135</name>
</gene>
<evidence type="ECO:0000313" key="1">
    <source>
        <dbReference type="EMBL" id="CRL08051.1"/>
    </source>
</evidence>